<dbReference type="Gene3D" id="2.60.200.20">
    <property type="match status" value="1"/>
</dbReference>
<proteinExistence type="predicted"/>
<dbReference type="SUPFAM" id="SSF49879">
    <property type="entry name" value="SMAD/FHA domain"/>
    <property type="match status" value="1"/>
</dbReference>
<dbReference type="Gramene" id="Kaladp0092s0197.1.v1.1">
    <property type="protein sequence ID" value="Kaladp0092s0197.1.v1.1"/>
    <property type="gene ID" value="Kaladp0092s0197.v1.1"/>
</dbReference>
<name>A0A7N0UZ90_KALFE</name>
<dbReference type="Proteomes" id="UP000594263">
    <property type="component" value="Unplaced"/>
</dbReference>
<dbReference type="OMA" id="MGHEFDS"/>
<keyword evidence="3" id="KW-1185">Reference proteome</keyword>
<feature type="region of interest" description="Disordered" evidence="1">
    <location>
        <begin position="169"/>
        <end position="301"/>
    </location>
</feature>
<feature type="compositionally biased region" description="Low complexity" evidence="1">
    <location>
        <begin position="237"/>
        <end position="247"/>
    </location>
</feature>
<organism evidence="2 3">
    <name type="scientific">Kalanchoe fedtschenkoi</name>
    <name type="common">Lavender scallops</name>
    <name type="synonym">South American air plant</name>
    <dbReference type="NCBI Taxonomy" id="63787"/>
    <lineage>
        <taxon>Eukaryota</taxon>
        <taxon>Viridiplantae</taxon>
        <taxon>Streptophyta</taxon>
        <taxon>Embryophyta</taxon>
        <taxon>Tracheophyta</taxon>
        <taxon>Spermatophyta</taxon>
        <taxon>Magnoliopsida</taxon>
        <taxon>eudicotyledons</taxon>
        <taxon>Gunneridae</taxon>
        <taxon>Pentapetalae</taxon>
        <taxon>Saxifragales</taxon>
        <taxon>Crassulaceae</taxon>
        <taxon>Kalanchoe</taxon>
    </lineage>
</organism>
<feature type="compositionally biased region" description="Acidic residues" evidence="1">
    <location>
        <begin position="198"/>
        <end position="212"/>
    </location>
</feature>
<feature type="compositionally biased region" description="Acidic residues" evidence="1">
    <location>
        <begin position="258"/>
        <end position="271"/>
    </location>
</feature>
<dbReference type="AlphaFoldDB" id="A0A7N0UZ90"/>
<dbReference type="EnsemblPlants" id="Kaladp0092s0197.1.v1.1">
    <property type="protein sequence ID" value="Kaladp0092s0197.1.v1.1"/>
    <property type="gene ID" value="Kaladp0092s0197.v1.1"/>
</dbReference>
<protein>
    <submittedName>
        <fullName evidence="2">Uncharacterized protein</fullName>
    </submittedName>
</protein>
<dbReference type="PANTHER" id="PTHR37733">
    <property type="entry name" value="SMAD/FHA DOMAIN-CONTAINING PROTEIN"/>
    <property type="match status" value="1"/>
</dbReference>
<dbReference type="PANTHER" id="PTHR37733:SF1">
    <property type="entry name" value="SMAD_FHA DOMAIN-CONTAINING PROTEIN"/>
    <property type="match status" value="1"/>
</dbReference>
<accession>A0A7N0UZ90</accession>
<dbReference type="CDD" id="cd22671">
    <property type="entry name" value="FHA_APTX-like"/>
    <property type="match status" value="1"/>
</dbReference>
<dbReference type="InterPro" id="IPR008984">
    <property type="entry name" value="SMAD_FHA_dom_sf"/>
</dbReference>
<evidence type="ECO:0000256" key="1">
    <source>
        <dbReference type="SAM" id="MobiDB-lite"/>
    </source>
</evidence>
<evidence type="ECO:0000313" key="3">
    <source>
        <dbReference type="Proteomes" id="UP000594263"/>
    </source>
</evidence>
<reference evidence="2" key="1">
    <citation type="submission" date="2021-01" db="UniProtKB">
        <authorList>
            <consortium name="EnsemblPlants"/>
        </authorList>
    </citation>
    <scope>IDENTIFICATION</scope>
</reference>
<sequence length="301" mass="33954">MEIVSDNCEKLDLKPNTPTVLGRGLGFHTKDGTVSRRHISLELLSNRREGEPRVSFQVLGKNPVWVRSGEIGEIRVYRQGGQGELGSGDAFSVSGKKHIWFKLRSEAGGRLEDESFGDVSDVDFEGVDISQIDPFKEFGFIITGHEFDSYSRRMIHDITKWNWFLEEHKNGSDQEDSGGQRSSGQRRKRKKGKKDDQGKEDDEWEGESEEDKEVISTTKKVPKSTYSTRSKDRSKSSKTGIKGTGKSKTQECSSASEVEMDDADDDEEDETLGGFIVDSEENEEGDEEDEEEEFEDDEDLD</sequence>
<feature type="compositionally biased region" description="Acidic residues" evidence="1">
    <location>
        <begin position="278"/>
        <end position="301"/>
    </location>
</feature>
<evidence type="ECO:0000313" key="2">
    <source>
        <dbReference type="EnsemblPlants" id="Kaladp0092s0197.1.v1.1"/>
    </source>
</evidence>